<keyword evidence="2" id="KW-1185">Reference proteome</keyword>
<dbReference type="OrthoDB" id="2529286at2759"/>
<protein>
    <submittedName>
        <fullName evidence="1">Uncharacterized protein</fullName>
    </submittedName>
</protein>
<sequence length="99" mass="11218">MDRNQENSPGYDLILAVDCVYNPSLIPPLLTTIDLYTTPERSIVLVVMELRDEDVVREFLTQWGQMAGWKLWSIGDKSGTSLLDPRFAIWVAFKGISSI</sequence>
<feature type="non-terminal residue" evidence="1">
    <location>
        <position position="99"/>
    </location>
</feature>
<evidence type="ECO:0000313" key="1">
    <source>
        <dbReference type="EMBL" id="KIM24183.1"/>
    </source>
</evidence>
<dbReference type="InterPro" id="IPR019410">
    <property type="entry name" value="Methyltransf_16"/>
</dbReference>
<name>A0A0C2WCK6_SERVB</name>
<dbReference type="Pfam" id="PF10294">
    <property type="entry name" value="Methyltransf_16"/>
    <property type="match status" value="1"/>
</dbReference>
<dbReference type="AlphaFoldDB" id="A0A0C2WCK6"/>
<reference evidence="1 2" key="1">
    <citation type="submission" date="2014-04" db="EMBL/GenBank/DDBJ databases">
        <authorList>
            <consortium name="DOE Joint Genome Institute"/>
            <person name="Kuo A."/>
            <person name="Zuccaro A."/>
            <person name="Kohler A."/>
            <person name="Nagy L.G."/>
            <person name="Floudas D."/>
            <person name="Copeland A."/>
            <person name="Barry K.W."/>
            <person name="Cichocki N."/>
            <person name="Veneault-Fourrey C."/>
            <person name="LaButti K."/>
            <person name="Lindquist E.A."/>
            <person name="Lipzen A."/>
            <person name="Lundell T."/>
            <person name="Morin E."/>
            <person name="Murat C."/>
            <person name="Sun H."/>
            <person name="Tunlid A."/>
            <person name="Henrissat B."/>
            <person name="Grigoriev I.V."/>
            <person name="Hibbett D.S."/>
            <person name="Martin F."/>
            <person name="Nordberg H.P."/>
            <person name="Cantor M.N."/>
            <person name="Hua S.X."/>
        </authorList>
    </citation>
    <scope>NUCLEOTIDE SEQUENCE [LARGE SCALE GENOMIC DNA]</scope>
    <source>
        <strain evidence="1 2">MAFF 305830</strain>
    </source>
</reference>
<evidence type="ECO:0000313" key="2">
    <source>
        <dbReference type="Proteomes" id="UP000054097"/>
    </source>
</evidence>
<dbReference type="EMBL" id="KN824327">
    <property type="protein sequence ID" value="KIM24183.1"/>
    <property type="molecule type" value="Genomic_DNA"/>
</dbReference>
<proteinExistence type="predicted"/>
<reference evidence="2" key="2">
    <citation type="submission" date="2015-01" db="EMBL/GenBank/DDBJ databases">
        <title>Evolutionary Origins and Diversification of the Mycorrhizal Mutualists.</title>
        <authorList>
            <consortium name="DOE Joint Genome Institute"/>
            <consortium name="Mycorrhizal Genomics Consortium"/>
            <person name="Kohler A."/>
            <person name="Kuo A."/>
            <person name="Nagy L.G."/>
            <person name="Floudas D."/>
            <person name="Copeland A."/>
            <person name="Barry K.W."/>
            <person name="Cichocki N."/>
            <person name="Veneault-Fourrey C."/>
            <person name="LaButti K."/>
            <person name="Lindquist E.A."/>
            <person name="Lipzen A."/>
            <person name="Lundell T."/>
            <person name="Morin E."/>
            <person name="Murat C."/>
            <person name="Riley R."/>
            <person name="Ohm R."/>
            <person name="Sun H."/>
            <person name="Tunlid A."/>
            <person name="Henrissat B."/>
            <person name="Grigoriev I.V."/>
            <person name="Hibbett D.S."/>
            <person name="Martin F."/>
        </authorList>
    </citation>
    <scope>NUCLEOTIDE SEQUENCE [LARGE SCALE GENOMIC DNA]</scope>
    <source>
        <strain evidence="2">MAFF 305830</strain>
    </source>
</reference>
<dbReference type="STRING" id="933852.A0A0C2WCK6"/>
<dbReference type="Gene3D" id="3.40.50.150">
    <property type="entry name" value="Vaccinia Virus protein VP39"/>
    <property type="match status" value="1"/>
</dbReference>
<dbReference type="Proteomes" id="UP000054097">
    <property type="component" value="Unassembled WGS sequence"/>
</dbReference>
<dbReference type="GO" id="GO:0008757">
    <property type="term" value="F:S-adenosylmethionine-dependent methyltransferase activity"/>
    <property type="evidence" value="ECO:0007669"/>
    <property type="project" value="UniProtKB-ARBA"/>
</dbReference>
<gene>
    <name evidence="1" type="ORF">M408DRAFT_331934</name>
</gene>
<organism evidence="1 2">
    <name type="scientific">Serendipita vermifera MAFF 305830</name>
    <dbReference type="NCBI Taxonomy" id="933852"/>
    <lineage>
        <taxon>Eukaryota</taxon>
        <taxon>Fungi</taxon>
        <taxon>Dikarya</taxon>
        <taxon>Basidiomycota</taxon>
        <taxon>Agaricomycotina</taxon>
        <taxon>Agaricomycetes</taxon>
        <taxon>Sebacinales</taxon>
        <taxon>Serendipitaceae</taxon>
        <taxon>Serendipita</taxon>
    </lineage>
</organism>
<dbReference type="HOGENOM" id="CLU_2326474_0_0_1"/>
<dbReference type="InterPro" id="IPR029063">
    <property type="entry name" value="SAM-dependent_MTases_sf"/>
</dbReference>
<accession>A0A0C2WCK6</accession>